<organism evidence="14 15">
    <name type="scientific">Janibacter melonis</name>
    <dbReference type="NCBI Taxonomy" id="262209"/>
    <lineage>
        <taxon>Bacteria</taxon>
        <taxon>Bacillati</taxon>
        <taxon>Actinomycetota</taxon>
        <taxon>Actinomycetes</taxon>
        <taxon>Micrococcales</taxon>
        <taxon>Intrasporangiaceae</taxon>
        <taxon>Janibacter</taxon>
    </lineage>
</organism>
<dbReference type="InterPro" id="IPR036188">
    <property type="entry name" value="FAD/NAD-bd_sf"/>
</dbReference>
<dbReference type="Gene3D" id="3.50.50.60">
    <property type="entry name" value="FAD/NAD(P)-binding domain"/>
    <property type="match status" value="1"/>
</dbReference>
<dbReference type="Pfam" id="PF00890">
    <property type="entry name" value="FAD_binding_2"/>
    <property type="match status" value="1"/>
</dbReference>
<keyword evidence="8" id="KW-0274">FAD</keyword>
<dbReference type="PANTHER" id="PTHR42716:SF2">
    <property type="entry name" value="L-ASPARTATE OXIDASE, CHLOROPLASTIC"/>
    <property type="match status" value="1"/>
</dbReference>
<dbReference type="STRING" id="262209.AWH69_05155"/>
<dbReference type="SUPFAM" id="SSF56425">
    <property type="entry name" value="Succinate dehydrogenase/fumarate reductase flavoprotein, catalytic domain"/>
    <property type="match status" value="1"/>
</dbReference>
<comment type="caution">
    <text evidence="14">The sequence shown here is derived from an EMBL/GenBank/DDBJ whole genome shotgun (WGS) entry which is preliminary data.</text>
</comment>
<dbReference type="EMBL" id="LQZG01000002">
    <property type="protein sequence ID" value="OAB87473.1"/>
    <property type="molecule type" value="Genomic_DNA"/>
</dbReference>
<reference evidence="14 15" key="1">
    <citation type="submission" date="2016-01" db="EMBL/GenBank/DDBJ databases">
        <title>Janibacter melonis strain CD11_4 genome sequencing and assembly.</title>
        <authorList>
            <person name="Nair G.R."/>
            <person name="Kaur G."/>
            <person name="Chander A.M."/>
            <person name="Mayilraj S."/>
        </authorList>
    </citation>
    <scope>NUCLEOTIDE SEQUENCE [LARGE SCALE GENOMIC DNA]</scope>
    <source>
        <strain evidence="14 15">CD11-4</strain>
    </source>
</reference>
<protein>
    <recommendedName>
        <fullName evidence="5">L-aspartate oxidase</fullName>
        <ecNumber evidence="4">1.4.3.16</ecNumber>
    </recommendedName>
    <alternativeName>
        <fullName evidence="11">Quinolinate synthase B</fullName>
    </alternativeName>
</protein>
<feature type="domain" description="FAD-dependent oxidoreductase 2 FAD-binding" evidence="13">
    <location>
        <begin position="12"/>
        <end position="370"/>
    </location>
</feature>
<dbReference type="InterPro" id="IPR003953">
    <property type="entry name" value="FAD-dep_OxRdtase_2_FAD-bd"/>
</dbReference>
<comment type="pathway">
    <text evidence="2">Cofactor biosynthesis; NAD(+) biosynthesis; iminoaspartate from L-aspartate (oxidase route): step 1/1.</text>
</comment>
<comment type="similarity">
    <text evidence="3">Belongs to the FAD-dependent oxidoreductase 2 family. NadB subfamily.</text>
</comment>
<dbReference type="SUPFAM" id="SSF46977">
    <property type="entry name" value="Succinate dehydrogenase/fumarate reductase flavoprotein C-terminal domain"/>
    <property type="match status" value="1"/>
</dbReference>
<dbReference type="GO" id="GO:0033765">
    <property type="term" value="F:steroid dehydrogenase activity, acting on the CH-CH group of donors"/>
    <property type="evidence" value="ECO:0007669"/>
    <property type="project" value="UniProtKB-ARBA"/>
</dbReference>
<evidence type="ECO:0000313" key="14">
    <source>
        <dbReference type="EMBL" id="OAB87473.1"/>
    </source>
</evidence>
<dbReference type="AlphaFoldDB" id="A0A176QCS3"/>
<sequence>MSARVVETDAPVVVGSGLAGLSVARHLGGPCVVVAPAGLGEGTASAWAQGGIAAAVGPGDDPQQHADDTARAGSFAGDTATITRMTQAAPALVAELVAAGVPFDRDASGALSLGREGGHGRHRVCHVGGDRTGAAVVDALAPQVAATSDAAVVRGRALELLVDDDGVAGVLVLDADGPLELRTRRVVLATGGGAALYRDTTNPLGSWGSGVVLAGRAGARLADLELVQFHPTSLDVGGGSGAPLPLVTEAVRGAGAHLLSDGRRFVDEVSPRDVVAAAVHRERVLGRQVALDCRHVPDLLEHFRGLAQRCADMGLDPARDLLPVRPAAHYQMGGVLTDVRGRTDVPGLWACGEVACTGLHGANRLASNSLLEAGVTGTAVAQDAARWAGRTASWATDRVDPVPPERTTTLAPVDGRRGSPTSPKIASVEVRAVMSDLVGVVRDADGLAQAIGRLDDLPGDDALLGGLVARRALARRESLGAHLRADAPAPAVA</sequence>
<evidence type="ECO:0000256" key="12">
    <source>
        <dbReference type="ARBA" id="ARBA00048305"/>
    </source>
</evidence>
<dbReference type="Proteomes" id="UP000076976">
    <property type="component" value="Unassembled WGS sequence"/>
</dbReference>
<evidence type="ECO:0000256" key="3">
    <source>
        <dbReference type="ARBA" id="ARBA00008562"/>
    </source>
</evidence>
<evidence type="ECO:0000256" key="8">
    <source>
        <dbReference type="ARBA" id="ARBA00022827"/>
    </source>
</evidence>
<evidence type="ECO:0000256" key="2">
    <source>
        <dbReference type="ARBA" id="ARBA00004950"/>
    </source>
</evidence>
<dbReference type="InterPro" id="IPR005288">
    <property type="entry name" value="NadB"/>
</dbReference>
<evidence type="ECO:0000256" key="4">
    <source>
        <dbReference type="ARBA" id="ARBA00012173"/>
    </source>
</evidence>
<keyword evidence="7" id="KW-0662">Pyridine nucleotide biosynthesis</keyword>
<dbReference type="UniPathway" id="UPA00253">
    <property type="reaction ID" value="UER00326"/>
</dbReference>
<dbReference type="Gene3D" id="3.90.700.10">
    <property type="entry name" value="Succinate dehydrogenase/fumarate reductase flavoprotein, catalytic domain"/>
    <property type="match status" value="1"/>
</dbReference>
<evidence type="ECO:0000256" key="9">
    <source>
        <dbReference type="ARBA" id="ARBA00023002"/>
    </source>
</evidence>
<evidence type="ECO:0000256" key="1">
    <source>
        <dbReference type="ARBA" id="ARBA00001974"/>
    </source>
</evidence>
<comment type="catalytic activity">
    <reaction evidence="12">
        <text>L-aspartate + O2 = iminosuccinate + H2O2</text>
        <dbReference type="Rhea" id="RHEA:25876"/>
        <dbReference type="ChEBI" id="CHEBI:15379"/>
        <dbReference type="ChEBI" id="CHEBI:16240"/>
        <dbReference type="ChEBI" id="CHEBI:29991"/>
        <dbReference type="ChEBI" id="CHEBI:77875"/>
        <dbReference type="EC" id="1.4.3.16"/>
    </reaction>
    <physiologicalReaction direction="left-to-right" evidence="12">
        <dbReference type="Rhea" id="RHEA:25877"/>
    </physiologicalReaction>
</comment>
<keyword evidence="15" id="KW-1185">Reference proteome</keyword>
<evidence type="ECO:0000256" key="7">
    <source>
        <dbReference type="ARBA" id="ARBA00022642"/>
    </source>
</evidence>
<evidence type="ECO:0000256" key="6">
    <source>
        <dbReference type="ARBA" id="ARBA00022630"/>
    </source>
</evidence>
<comment type="function">
    <text evidence="10">Catalyzes the oxidation of L-aspartate to iminoaspartate, the first step in the de novo biosynthesis of NAD(+).</text>
</comment>
<dbReference type="PANTHER" id="PTHR42716">
    <property type="entry name" value="L-ASPARTATE OXIDASE"/>
    <property type="match status" value="1"/>
</dbReference>
<gene>
    <name evidence="14" type="ORF">AWH69_05155</name>
</gene>
<dbReference type="RefSeq" id="WP_068272778.1">
    <property type="nucleotide sequence ID" value="NZ_LQZG01000002.1"/>
</dbReference>
<evidence type="ECO:0000256" key="5">
    <source>
        <dbReference type="ARBA" id="ARBA00021901"/>
    </source>
</evidence>
<dbReference type="InterPro" id="IPR027477">
    <property type="entry name" value="Succ_DH/fumarate_Rdtase_cat_sf"/>
</dbReference>
<dbReference type="SUPFAM" id="SSF51905">
    <property type="entry name" value="FAD/NAD(P)-binding domain"/>
    <property type="match status" value="1"/>
</dbReference>
<dbReference type="EC" id="1.4.3.16" evidence="4"/>
<comment type="cofactor">
    <cofactor evidence="1">
        <name>FAD</name>
        <dbReference type="ChEBI" id="CHEBI:57692"/>
    </cofactor>
</comment>
<keyword evidence="9" id="KW-0560">Oxidoreductase</keyword>
<proteinExistence type="inferred from homology"/>
<keyword evidence="6" id="KW-0285">Flavoprotein</keyword>
<dbReference type="PRINTS" id="PR00368">
    <property type="entry name" value="FADPNR"/>
</dbReference>
<evidence type="ECO:0000313" key="15">
    <source>
        <dbReference type="Proteomes" id="UP000076976"/>
    </source>
</evidence>
<dbReference type="Gene3D" id="1.20.58.100">
    <property type="entry name" value="Fumarate reductase/succinate dehydrogenase flavoprotein-like, C-terminal domain"/>
    <property type="match status" value="1"/>
</dbReference>
<dbReference type="InterPro" id="IPR037099">
    <property type="entry name" value="Fum_R/Succ_DH_flav-like_C_sf"/>
</dbReference>
<evidence type="ECO:0000256" key="11">
    <source>
        <dbReference type="ARBA" id="ARBA00030386"/>
    </source>
</evidence>
<dbReference type="GO" id="GO:0034628">
    <property type="term" value="P:'de novo' NAD+ biosynthetic process from L-aspartate"/>
    <property type="evidence" value="ECO:0007669"/>
    <property type="project" value="TreeGrafter"/>
</dbReference>
<evidence type="ECO:0000256" key="10">
    <source>
        <dbReference type="ARBA" id="ARBA00029426"/>
    </source>
</evidence>
<accession>A0A176QCS3</accession>
<evidence type="ECO:0000259" key="13">
    <source>
        <dbReference type="Pfam" id="PF00890"/>
    </source>
</evidence>
<dbReference type="GO" id="GO:0008734">
    <property type="term" value="F:L-aspartate oxidase activity"/>
    <property type="evidence" value="ECO:0007669"/>
    <property type="project" value="UniProtKB-EC"/>
</dbReference>
<name>A0A176QCS3_9MICO</name>